<feature type="transmembrane region" description="Helical" evidence="2">
    <location>
        <begin position="12"/>
        <end position="31"/>
    </location>
</feature>
<gene>
    <name evidence="3" type="ORF">ACTOB_002207</name>
</gene>
<reference evidence="3 4" key="1">
    <citation type="submission" date="2023-06" db="EMBL/GenBank/DDBJ databases">
        <authorList>
            <person name="Yushchuk O."/>
            <person name="Binda E."/>
            <person name="Ruckert-Reed C."/>
            <person name="Fedorenko V."/>
            <person name="Kalinowski J."/>
            <person name="Marinelli F."/>
        </authorList>
    </citation>
    <scope>NUCLEOTIDE SEQUENCE [LARGE SCALE GENOMIC DNA]</scope>
    <source>
        <strain evidence="3 4">NRRL 3884</strain>
    </source>
</reference>
<protein>
    <submittedName>
        <fullName evidence="3">Uncharacterized protein</fullName>
    </submittedName>
</protein>
<keyword evidence="2" id="KW-0472">Membrane</keyword>
<dbReference type="EMBL" id="CP126980">
    <property type="protein sequence ID" value="WIM98603.1"/>
    <property type="molecule type" value="Genomic_DNA"/>
</dbReference>
<evidence type="ECO:0000313" key="4">
    <source>
        <dbReference type="Proteomes" id="UP001240150"/>
    </source>
</evidence>
<dbReference type="RefSeq" id="WP_284919984.1">
    <property type="nucleotide sequence ID" value="NZ_CP126980.1"/>
</dbReference>
<name>A0ABY8WLT2_9ACTN</name>
<feature type="compositionally biased region" description="Low complexity" evidence="1">
    <location>
        <begin position="44"/>
        <end position="59"/>
    </location>
</feature>
<evidence type="ECO:0000313" key="3">
    <source>
        <dbReference type="EMBL" id="WIM98603.1"/>
    </source>
</evidence>
<proteinExistence type="predicted"/>
<organism evidence="3 4">
    <name type="scientific">Actinoplanes oblitus</name>
    <dbReference type="NCBI Taxonomy" id="3040509"/>
    <lineage>
        <taxon>Bacteria</taxon>
        <taxon>Bacillati</taxon>
        <taxon>Actinomycetota</taxon>
        <taxon>Actinomycetes</taxon>
        <taxon>Micromonosporales</taxon>
        <taxon>Micromonosporaceae</taxon>
        <taxon>Actinoplanes</taxon>
    </lineage>
</organism>
<accession>A0ABY8WLT2</accession>
<dbReference type="Proteomes" id="UP001240150">
    <property type="component" value="Chromosome"/>
</dbReference>
<sequence>MTSPTVPPSRRWWWIAAAAVVLVAAGVLFAVTNSAGEEPSADGPTPAASSSARPAHSAPACLPTVSETGFSVVRQTVQYAVMTRNDCPDAVINAAVKVRVLDPSGDPVAGRDEQLPDVVVLLPGQELAGAGSFFLDKAGSKVSEVEATFVAATPAPAEAFNGWPREVRVTDVTVGAADSHGRSVVTGRIVTDPPGATLCSPAASLILRDRSGALIYGMTGQIRDDQVTFELAVPENTDRGKITVAIAQGRPALTLHPVATAACTA</sequence>
<keyword evidence="2" id="KW-0812">Transmembrane</keyword>
<feature type="region of interest" description="Disordered" evidence="1">
    <location>
        <begin position="35"/>
        <end position="59"/>
    </location>
</feature>
<keyword evidence="4" id="KW-1185">Reference proteome</keyword>
<evidence type="ECO:0000256" key="2">
    <source>
        <dbReference type="SAM" id="Phobius"/>
    </source>
</evidence>
<evidence type="ECO:0000256" key="1">
    <source>
        <dbReference type="SAM" id="MobiDB-lite"/>
    </source>
</evidence>
<keyword evidence="2" id="KW-1133">Transmembrane helix</keyword>